<protein>
    <submittedName>
        <fullName evidence="3">ATP-binding protein</fullName>
    </submittedName>
</protein>
<reference evidence="3" key="1">
    <citation type="journal article" date="2014" name="Int. J. Syst. Evol. Microbiol.">
        <title>Complete genome sequence of Corynebacterium casei LMG S-19264T (=DSM 44701T), isolated from a smear-ripened cheese.</title>
        <authorList>
            <consortium name="US DOE Joint Genome Institute (JGI-PGF)"/>
            <person name="Walter F."/>
            <person name="Albersmeier A."/>
            <person name="Kalinowski J."/>
            <person name="Ruckert C."/>
        </authorList>
    </citation>
    <scope>NUCLEOTIDE SEQUENCE</scope>
    <source>
        <strain evidence="3">JCM 4784</strain>
    </source>
</reference>
<evidence type="ECO:0000259" key="2">
    <source>
        <dbReference type="Pfam" id="PF13581"/>
    </source>
</evidence>
<accession>A0A919A700</accession>
<gene>
    <name evidence="3" type="ORF">GCM10018785_64860</name>
</gene>
<evidence type="ECO:0000313" key="4">
    <source>
        <dbReference type="Proteomes" id="UP000608024"/>
    </source>
</evidence>
<dbReference type="RefSeq" id="WP_229926076.1">
    <property type="nucleotide sequence ID" value="NZ_BNBT01000157.1"/>
</dbReference>
<feature type="domain" description="Histidine kinase/HSP90-like ATPase" evidence="2">
    <location>
        <begin position="26"/>
        <end position="124"/>
    </location>
</feature>
<dbReference type="EMBL" id="BNBT01000157">
    <property type="protein sequence ID" value="GHE88503.1"/>
    <property type="molecule type" value="Genomic_DNA"/>
</dbReference>
<dbReference type="CDD" id="cd16936">
    <property type="entry name" value="HATPase_RsbW-like"/>
    <property type="match status" value="1"/>
</dbReference>
<dbReference type="GO" id="GO:0005524">
    <property type="term" value="F:ATP binding"/>
    <property type="evidence" value="ECO:0007669"/>
    <property type="project" value="UniProtKB-KW"/>
</dbReference>
<keyword evidence="1" id="KW-0418">Kinase</keyword>
<evidence type="ECO:0000256" key="1">
    <source>
        <dbReference type="ARBA" id="ARBA00022527"/>
    </source>
</evidence>
<keyword evidence="3" id="KW-0067">ATP-binding</keyword>
<proteinExistence type="predicted"/>
<dbReference type="PANTHER" id="PTHR35526">
    <property type="entry name" value="ANTI-SIGMA-F FACTOR RSBW-RELATED"/>
    <property type="match status" value="1"/>
</dbReference>
<dbReference type="Proteomes" id="UP000608024">
    <property type="component" value="Unassembled WGS sequence"/>
</dbReference>
<dbReference type="GO" id="GO:0004674">
    <property type="term" value="F:protein serine/threonine kinase activity"/>
    <property type="evidence" value="ECO:0007669"/>
    <property type="project" value="UniProtKB-KW"/>
</dbReference>
<evidence type="ECO:0000313" key="3">
    <source>
        <dbReference type="EMBL" id="GHE88503.1"/>
    </source>
</evidence>
<reference evidence="3" key="2">
    <citation type="submission" date="2020-09" db="EMBL/GenBank/DDBJ databases">
        <authorList>
            <person name="Sun Q."/>
            <person name="Ohkuma M."/>
        </authorList>
    </citation>
    <scope>NUCLEOTIDE SEQUENCE</scope>
    <source>
        <strain evidence="3">JCM 4784</strain>
    </source>
</reference>
<dbReference type="InterPro" id="IPR003594">
    <property type="entry name" value="HATPase_dom"/>
</dbReference>
<name>A0A919A700_9ACTN</name>
<organism evidence="3 4">
    <name type="scientific">Streptomyces longispororuber</name>
    <dbReference type="NCBI Taxonomy" id="68230"/>
    <lineage>
        <taxon>Bacteria</taxon>
        <taxon>Bacillati</taxon>
        <taxon>Actinomycetota</taxon>
        <taxon>Actinomycetes</taxon>
        <taxon>Kitasatosporales</taxon>
        <taxon>Streptomycetaceae</taxon>
        <taxon>Streptomyces</taxon>
    </lineage>
</organism>
<dbReference type="AlphaFoldDB" id="A0A919A700"/>
<dbReference type="Gene3D" id="3.30.565.10">
    <property type="entry name" value="Histidine kinase-like ATPase, C-terminal domain"/>
    <property type="match status" value="1"/>
</dbReference>
<dbReference type="InterPro" id="IPR036890">
    <property type="entry name" value="HATPase_C_sf"/>
</dbReference>
<keyword evidence="1" id="KW-0808">Transferase</keyword>
<dbReference type="Pfam" id="PF13581">
    <property type="entry name" value="HATPase_c_2"/>
    <property type="match status" value="1"/>
</dbReference>
<dbReference type="InterPro" id="IPR050267">
    <property type="entry name" value="Anti-sigma-factor_SerPK"/>
</dbReference>
<keyword evidence="1" id="KW-0723">Serine/threonine-protein kinase</keyword>
<comment type="caution">
    <text evidence="3">The sequence shown here is derived from an EMBL/GenBank/DDBJ whole genome shotgun (WGS) entry which is preliminary data.</text>
</comment>
<keyword evidence="3" id="KW-0547">Nucleotide-binding</keyword>
<dbReference type="PANTHER" id="PTHR35526:SF3">
    <property type="entry name" value="ANTI-SIGMA-F FACTOR RSBW"/>
    <property type="match status" value="1"/>
</dbReference>
<dbReference type="SUPFAM" id="SSF55874">
    <property type="entry name" value="ATPase domain of HSP90 chaperone/DNA topoisomerase II/histidine kinase"/>
    <property type="match status" value="1"/>
</dbReference>
<sequence length="163" mass="17831">MRRTNGTWDDRGVPDPLGGMVLCPVPESVRCARRWFRRFFDGHRLNCSADDCVLMLSELVTNAVLHGQADGPWRVRVRWYRVGDALRVEVRNPGCPALVRLRTPAATEAHGRGLVLVDGLADAWWAGAGECGGTLVAFVMRRAFEPVGRGASRGGSGGVREHP</sequence>
<keyword evidence="4" id="KW-1185">Reference proteome</keyword>